<dbReference type="GO" id="GO:0006357">
    <property type="term" value="P:regulation of transcription by RNA polymerase II"/>
    <property type="evidence" value="ECO:0007669"/>
    <property type="project" value="TreeGrafter"/>
</dbReference>
<dbReference type="GO" id="GO:0071222">
    <property type="term" value="P:cellular response to lipopolysaccharide"/>
    <property type="evidence" value="ECO:0007669"/>
    <property type="project" value="TreeGrafter"/>
</dbReference>
<evidence type="ECO:0000313" key="3">
    <source>
        <dbReference type="EMBL" id="CAH2315692.1"/>
    </source>
</evidence>
<organism evidence="3 4">
    <name type="scientific">Pelobates cultripes</name>
    <name type="common">Western spadefoot toad</name>
    <dbReference type="NCBI Taxonomy" id="61616"/>
    <lineage>
        <taxon>Eukaryota</taxon>
        <taxon>Metazoa</taxon>
        <taxon>Chordata</taxon>
        <taxon>Craniata</taxon>
        <taxon>Vertebrata</taxon>
        <taxon>Euteleostomi</taxon>
        <taxon>Amphibia</taxon>
        <taxon>Batrachia</taxon>
        <taxon>Anura</taxon>
        <taxon>Pelobatoidea</taxon>
        <taxon>Pelobatidae</taxon>
        <taxon>Pelobates</taxon>
    </lineage>
</organism>
<dbReference type="PANTHER" id="PTHR31882:SF9">
    <property type="entry name" value="SI:CH211-153B23.7"/>
    <property type="match status" value="1"/>
</dbReference>
<dbReference type="GO" id="GO:0043122">
    <property type="term" value="P:regulation of canonical NF-kappaB signal transduction"/>
    <property type="evidence" value="ECO:0007669"/>
    <property type="project" value="UniProtKB-ARBA"/>
</dbReference>
<sequence length="319" mass="36136">MNTTSLLPYSGSYSLMEDGVADFATDWTADDVSPHNLEHQVQCPAPVTDEPNDRLDSEDNRTVITESMSVTVSDEEKLQLLNKNTELRRLNAELMKLNQQWDEIYRNTTQRMQHTVHALQEEVHSLRQHSDKLSLMLEHEQVTCLLFLSKAIACCAWSFLGMGDYEDPVCAYLRTSVLQQQTTYVNASKRQIAQLQALQQTMFHHMDALDDYPRSKNIEQAKLMYIESGNCILKLANAPAQVSRDVLIHLPSHKDKKTAMEALKLQTPLHFESSHFCKTYGIQLWTGNLFSLARRSSGRLTVVAGGQLTLSQPLKRAAA</sequence>
<dbReference type="Proteomes" id="UP001295444">
    <property type="component" value="Chromosome 09"/>
</dbReference>
<gene>
    <name evidence="3" type="ORF">PECUL_23A004463</name>
</gene>
<evidence type="ECO:0000256" key="1">
    <source>
        <dbReference type="ARBA" id="ARBA00023054"/>
    </source>
</evidence>
<feature type="coiled-coil region" evidence="2">
    <location>
        <begin position="73"/>
        <end position="107"/>
    </location>
</feature>
<keyword evidence="4" id="KW-1185">Reference proteome</keyword>
<dbReference type="PANTHER" id="PTHR31882">
    <property type="entry name" value="TNFAIP3-INTERACTING PROTEIN COILED COIL FAMILY MEMBER"/>
    <property type="match status" value="1"/>
</dbReference>
<proteinExistence type="predicted"/>
<name>A0AAD1WJ77_PELCU</name>
<dbReference type="EMBL" id="OW240920">
    <property type="protein sequence ID" value="CAH2315692.1"/>
    <property type="molecule type" value="Genomic_DNA"/>
</dbReference>
<evidence type="ECO:0000313" key="4">
    <source>
        <dbReference type="Proteomes" id="UP001295444"/>
    </source>
</evidence>
<keyword evidence="1 2" id="KW-0175">Coiled coil</keyword>
<accession>A0AAD1WJ77</accession>
<evidence type="ECO:0000256" key="2">
    <source>
        <dbReference type="SAM" id="Coils"/>
    </source>
</evidence>
<reference evidence="3" key="1">
    <citation type="submission" date="2022-03" db="EMBL/GenBank/DDBJ databases">
        <authorList>
            <person name="Alioto T."/>
            <person name="Alioto T."/>
            <person name="Gomez Garrido J."/>
        </authorList>
    </citation>
    <scope>NUCLEOTIDE SEQUENCE</scope>
</reference>
<dbReference type="AlphaFoldDB" id="A0AAD1WJ77"/>
<protein>
    <submittedName>
        <fullName evidence="3">Uncharacterized protein</fullName>
    </submittedName>
</protein>
<dbReference type="GO" id="GO:0005737">
    <property type="term" value="C:cytoplasm"/>
    <property type="evidence" value="ECO:0007669"/>
    <property type="project" value="UniProtKB-ARBA"/>
</dbReference>